<dbReference type="Proteomes" id="UP000324252">
    <property type="component" value="Unassembled WGS sequence"/>
</dbReference>
<dbReference type="Pfam" id="PF13778">
    <property type="entry name" value="DUF4174"/>
    <property type="match status" value="1"/>
</dbReference>
<evidence type="ECO:0000313" key="5">
    <source>
        <dbReference type="Proteomes" id="UP000324252"/>
    </source>
</evidence>
<dbReference type="RefSeq" id="WP_149788795.1">
    <property type="nucleotide sequence ID" value="NZ_FNIO01000005.1"/>
</dbReference>
<organism evidence="4 5">
    <name type="scientific">Lutimaribacter pacificus</name>
    <dbReference type="NCBI Taxonomy" id="391948"/>
    <lineage>
        <taxon>Bacteria</taxon>
        <taxon>Pseudomonadati</taxon>
        <taxon>Pseudomonadota</taxon>
        <taxon>Alphaproteobacteria</taxon>
        <taxon>Rhodobacterales</taxon>
        <taxon>Roseobacteraceae</taxon>
        <taxon>Lutimaribacter</taxon>
    </lineage>
</organism>
<protein>
    <recommendedName>
        <fullName evidence="3">DUF4174 domain-containing protein</fullName>
    </recommendedName>
</protein>
<name>A0A1H0J9H8_9RHOB</name>
<evidence type="ECO:0000313" key="4">
    <source>
        <dbReference type="EMBL" id="SHK12369.1"/>
    </source>
</evidence>
<feature type="signal peptide" evidence="2">
    <location>
        <begin position="1"/>
        <end position="19"/>
    </location>
</feature>
<accession>A0A1H0J9H8</accession>
<sequence length="150" mass="16973">MKHVLALGIALFFALPATAQEAADTAPELPLLSSEGVELSQFLWVSRPVIVFADSPNDPRYVEQMRLLRQDPGPLLYRDVVVLTDTSPEARSPLRRELNPRGFSLVIISKDGVSRIRKPLPWDVREITRSIDKMPIRQQEIREMNSREAG</sequence>
<dbReference type="AlphaFoldDB" id="A0A1H0J9H8"/>
<feature type="chain" id="PRO_5015064719" description="DUF4174 domain-containing protein" evidence="2">
    <location>
        <begin position="20"/>
        <end position="150"/>
    </location>
</feature>
<evidence type="ECO:0000256" key="1">
    <source>
        <dbReference type="ARBA" id="ARBA00022729"/>
    </source>
</evidence>
<feature type="domain" description="DUF4174" evidence="3">
    <location>
        <begin position="39"/>
        <end position="140"/>
    </location>
</feature>
<dbReference type="InterPro" id="IPR025232">
    <property type="entry name" value="DUF4174"/>
</dbReference>
<evidence type="ECO:0000259" key="3">
    <source>
        <dbReference type="Pfam" id="PF13778"/>
    </source>
</evidence>
<proteinExistence type="predicted"/>
<gene>
    <name evidence="4" type="ORF">SAMN05444142_103342</name>
</gene>
<keyword evidence="1 2" id="KW-0732">Signal</keyword>
<evidence type="ECO:0000256" key="2">
    <source>
        <dbReference type="SAM" id="SignalP"/>
    </source>
</evidence>
<dbReference type="OrthoDB" id="7362103at2"/>
<dbReference type="EMBL" id="FQZZ01000003">
    <property type="protein sequence ID" value="SHK12369.1"/>
    <property type="molecule type" value="Genomic_DNA"/>
</dbReference>
<reference evidence="4 5" key="1">
    <citation type="submission" date="2016-11" db="EMBL/GenBank/DDBJ databases">
        <authorList>
            <person name="Varghese N."/>
            <person name="Submissions S."/>
        </authorList>
    </citation>
    <scope>NUCLEOTIDE SEQUENCE [LARGE SCALE GENOMIC DNA]</scope>
    <source>
        <strain evidence="4 5">DSM 29620</strain>
    </source>
</reference>
<keyword evidence="5" id="KW-1185">Reference proteome</keyword>